<dbReference type="Proteomes" id="UP000549617">
    <property type="component" value="Unassembled WGS sequence"/>
</dbReference>
<dbReference type="AlphaFoldDB" id="A0A7W9AF38"/>
<organism evidence="1 2">
    <name type="scientific">Sphingobium boeckii</name>
    <dbReference type="NCBI Taxonomy" id="1082345"/>
    <lineage>
        <taxon>Bacteria</taxon>
        <taxon>Pseudomonadati</taxon>
        <taxon>Pseudomonadota</taxon>
        <taxon>Alphaproteobacteria</taxon>
        <taxon>Sphingomonadales</taxon>
        <taxon>Sphingomonadaceae</taxon>
        <taxon>Sphingobium</taxon>
    </lineage>
</organism>
<keyword evidence="2" id="KW-1185">Reference proteome</keyword>
<accession>A0A7W9AF38</accession>
<comment type="caution">
    <text evidence="1">The sequence shown here is derived from an EMBL/GenBank/DDBJ whole genome shotgun (WGS) entry which is preliminary data.</text>
</comment>
<gene>
    <name evidence="1" type="ORF">FHS49_000285</name>
</gene>
<proteinExistence type="predicted"/>
<evidence type="ECO:0008006" key="3">
    <source>
        <dbReference type="Google" id="ProtNLM"/>
    </source>
</evidence>
<evidence type="ECO:0000313" key="2">
    <source>
        <dbReference type="Proteomes" id="UP000549617"/>
    </source>
</evidence>
<dbReference type="EMBL" id="JACIJC010000001">
    <property type="protein sequence ID" value="MBB5684294.1"/>
    <property type="molecule type" value="Genomic_DNA"/>
</dbReference>
<sequence>MARRSRTKGGKTFRRLMKNIPASAREEFADVLELSGRDLAGVMRARVRRRTGALGRGVKWKVLRKSLKLRVGVLGSPRARGKLFYGYILNWGRKAQTAKANRRTQSGAVSSYLMRVSARAGDRSITGAGSYLLPVLNKRLASVWERILGAAARGAGNE</sequence>
<reference evidence="1 2" key="1">
    <citation type="submission" date="2020-08" db="EMBL/GenBank/DDBJ databases">
        <title>Genomic Encyclopedia of Type Strains, Phase IV (KMG-IV): sequencing the most valuable type-strain genomes for metagenomic binning, comparative biology and taxonomic classification.</title>
        <authorList>
            <person name="Goeker M."/>
        </authorList>
    </citation>
    <scope>NUCLEOTIDE SEQUENCE [LARGE SCALE GENOMIC DNA]</scope>
    <source>
        <strain evidence="1 2">DSM 25079</strain>
    </source>
</reference>
<protein>
    <recommendedName>
        <fullName evidence="3">HK97 gp10 family phage protein</fullName>
    </recommendedName>
</protein>
<name>A0A7W9AF38_9SPHN</name>
<dbReference type="RefSeq" id="WP_184014533.1">
    <property type="nucleotide sequence ID" value="NZ_JACIJC010000001.1"/>
</dbReference>
<evidence type="ECO:0000313" key="1">
    <source>
        <dbReference type="EMBL" id="MBB5684294.1"/>
    </source>
</evidence>